<feature type="transmembrane region" description="Helical" evidence="6">
    <location>
        <begin position="183"/>
        <end position="207"/>
    </location>
</feature>
<gene>
    <name evidence="8" type="ORF">PRVXH_002150</name>
</gene>
<protein>
    <submittedName>
        <fullName evidence="8">ABC transporter permease</fullName>
    </submittedName>
</protein>
<feature type="transmembrane region" description="Helical" evidence="6">
    <location>
        <begin position="21"/>
        <end position="41"/>
    </location>
</feature>
<evidence type="ECO:0000256" key="6">
    <source>
        <dbReference type="SAM" id="Phobius"/>
    </source>
</evidence>
<evidence type="ECO:0000256" key="2">
    <source>
        <dbReference type="ARBA" id="ARBA00022475"/>
    </source>
</evidence>
<feature type="transmembrane region" description="Helical" evidence="6">
    <location>
        <begin position="365"/>
        <end position="387"/>
    </location>
</feature>
<feature type="transmembrane region" description="Helical" evidence="6">
    <location>
        <begin position="276"/>
        <end position="299"/>
    </location>
</feature>
<dbReference type="EMBL" id="CP159485">
    <property type="protein sequence ID" value="XCI28200.1"/>
    <property type="molecule type" value="Genomic_DNA"/>
</dbReference>
<evidence type="ECO:0000256" key="1">
    <source>
        <dbReference type="ARBA" id="ARBA00004651"/>
    </source>
</evidence>
<dbReference type="RefSeq" id="WP_353892776.1">
    <property type="nucleotide sequence ID" value="NZ_CP159485.1"/>
</dbReference>
<accession>A0AAU8HS94</accession>
<dbReference type="PANTHER" id="PTHR30294">
    <property type="entry name" value="MEMBRANE COMPONENT OF ABC TRANSPORTER YHHJ-RELATED"/>
    <property type="match status" value="1"/>
</dbReference>
<reference evidence="8" key="2">
    <citation type="submission" date="2024-06" db="EMBL/GenBank/DDBJ databases">
        <authorList>
            <person name="Petrova K.O."/>
            <person name="Toshchakov S.V."/>
            <person name="Boltjanskaja Y.V."/>
            <person name="Kevbrin V.V."/>
        </authorList>
    </citation>
    <scope>NUCLEOTIDE SEQUENCE</scope>
    <source>
        <strain evidence="8">Z-710</strain>
    </source>
</reference>
<keyword evidence="3 6" id="KW-0812">Transmembrane</keyword>
<dbReference type="GO" id="GO:0140359">
    <property type="term" value="F:ABC-type transporter activity"/>
    <property type="evidence" value="ECO:0007669"/>
    <property type="project" value="InterPro"/>
</dbReference>
<feature type="transmembrane region" description="Helical" evidence="6">
    <location>
        <begin position="311"/>
        <end position="329"/>
    </location>
</feature>
<keyword evidence="4 6" id="KW-1133">Transmembrane helix</keyword>
<reference evidence="8" key="1">
    <citation type="journal article" date="2018" name="Antonie Van Leeuwenhoek">
        <title>Proteinivorax hydrogeniformans sp. nov., an anaerobic, haloalkaliphilic bacterium fermenting proteinaceous compounds with high hydrogen production.</title>
        <authorList>
            <person name="Boltyanskaya Y."/>
            <person name="Detkova E."/>
            <person name="Pimenov N."/>
            <person name="Kevbrin V."/>
        </authorList>
    </citation>
    <scope>NUCLEOTIDE SEQUENCE</scope>
    <source>
        <strain evidence="8">Z-710</strain>
    </source>
</reference>
<organism evidence="8">
    <name type="scientific">Proteinivorax hydrogeniformans</name>
    <dbReference type="NCBI Taxonomy" id="1826727"/>
    <lineage>
        <taxon>Bacteria</taxon>
        <taxon>Bacillati</taxon>
        <taxon>Bacillota</taxon>
        <taxon>Clostridia</taxon>
        <taxon>Eubacteriales</taxon>
        <taxon>Proteinivoracaceae</taxon>
        <taxon>Proteinivorax</taxon>
    </lineage>
</organism>
<evidence type="ECO:0000256" key="3">
    <source>
        <dbReference type="ARBA" id="ARBA00022692"/>
    </source>
</evidence>
<proteinExistence type="predicted"/>
<dbReference type="GO" id="GO:0005886">
    <property type="term" value="C:plasma membrane"/>
    <property type="evidence" value="ECO:0007669"/>
    <property type="project" value="UniProtKB-SubCell"/>
</dbReference>
<evidence type="ECO:0000313" key="8">
    <source>
        <dbReference type="EMBL" id="XCI28200.1"/>
    </source>
</evidence>
<keyword evidence="2" id="KW-1003">Cell membrane</keyword>
<comment type="subcellular location">
    <subcellularLocation>
        <location evidence="1">Cell membrane</location>
        <topology evidence="1">Multi-pass membrane protein</topology>
    </subcellularLocation>
</comment>
<name>A0AAU8HS94_9FIRM</name>
<evidence type="ECO:0000256" key="5">
    <source>
        <dbReference type="ARBA" id="ARBA00023136"/>
    </source>
</evidence>
<dbReference type="Pfam" id="PF12698">
    <property type="entry name" value="ABC2_membrane_3"/>
    <property type="match status" value="1"/>
</dbReference>
<dbReference type="AlphaFoldDB" id="A0AAU8HS94"/>
<evidence type="ECO:0000259" key="7">
    <source>
        <dbReference type="Pfam" id="PF12698"/>
    </source>
</evidence>
<dbReference type="InterPro" id="IPR051449">
    <property type="entry name" value="ABC-2_transporter_component"/>
</dbReference>
<keyword evidence="5 6" id="KW-0472">Membrane</keyword>
<dbReference type="InterPro" id="IPR013525">
    <property type="entry name" value="ABC2_TM"/>
</dbReference>
<dbReference type="PANTHER" id="PTHR30294:SF29">
    <property type="entry name" value="MULTIDRUG ABC TRANSPORTER PERMEASE YBHS-RELATED"/>
    <property type="match status" value="1"/>
</dbReference>
<feature type="domain" description="ABC-2 type transporter transmembrane" evidence="7">
    <location>
        <begin position="21"/>
        <end position="384"/>
    </location>
</feature>
<feature type="transmembrane region" description="Helical" evidence="6">
    <location>
        <begin position="228"/>
        <end position="256"/>
    </location>
</feature>
<evidence type="ECO:0000256" key="4">
    <source>
        <dbReference type="ARBA" id="ARBA00022989"/>
    </source>
</evidence>
<sequence length="410" mass="45111">MKNFLIVVKFELLNFVKSKPFIASTVIICLMLAIGLSIPTIRDTFFSSDSDPAGEETHVSQREYGYVNKDEAVSNIEDLKNNFYLGTLVEYENQKELEEDVTSGDIDAGYVIDSPTSYVHIVKNNELHSNDNFAFEGALAEAYRIQGFSEKGIDYGSVQQLISVQLQSDTKILGTDSAGNYMYTYILTFLLYFVIIIYGQLVATSIASEKSNRAMEVLVTSTDSRNLIFGKVIGGALAGVIQFAIVIGTAFLAYELNSAAWDGGLDFVFNIPTDVLLLFSVFGILGYLFYLFIFGALGALVSRSEDVNTSATPITIIFVAVFFVSVTGMQNTEGLLIKVASYIPFSSFMAMFVRVSMGTVSHFEVILSLFILTLSTVIVGLLASKIYRLGTLMYGNPVKLTRALKLLARK</sequence>
<feature type="transmembrane region" description="Helical" evidence="6">
    <location>
        <begin position="335"/>
        <end position="353"/>
    </location>
</feature>